<organism evidence="3 4">
    <name type="scientific">Camellia sinensis var. sinensis</name>
    <name type="common">China tea</name>
    <dbReference type="NCBI Taxonomy" id="542762"/>
    <lineage>
        <taxon>Eukaryota</taxon>
        <taxon>Viridiplantae</taxon>
        <taxon>Streptophyta</taxon>
        <taxon>Embryophyta</taxon>
        <taxon>Tracheophyta</taxon>
        <taxon>Spermatophyta</taxon>
        <taxon>Magnoliopsida</taxon>
        <taxon>eudicotyledons</taxon>
        <taxon>Gunneridae</taxon>
        <taxon>Pentapetalae</taxon>
        <taxon>asterids</taxon>
        <taxon>Ericales</taxon>
        <taxon>Theaceae</taxon>
        <taxon>Camellia</taxon>
    </lineage>
</organism>
<proteinExistence type="predicted"/>
<sequence>MAIARFGRQAKRSYGFCVKMTAVAVVGLCFILIWSLFSSSSSVVSQRSTFADVAEPVSSNGKFVDSEIHSKEPRKDQVGKKHKKAKLGSDLKENDEKRINGSASNVTVDAHKGEGKAGTEKKEGDNNHGSVGSETKKLQEEKREQEGELEVVGGEGKENEDLDGDTELIPTDYMVEDGSKSTGKKKKIGSKVLSDGNALRDDMML</sequence>
<keyword evidence="2" id="KW-0472">Membrane</keyword>
<dbReference type="EMBL" id="SDRB02002629">
    <property type="protein sequence ID" value="THG19100.1"/>
    <property type="molecule type" value="Genomic_DNA"/>
</dbReference>
<dbReference type="AlphaFoldDB" id="A0A4S4EQP7"/>
<comment type="caution">
    <text evidence="3">The sequence shown here is derived from an EMBL/GenBank/DDBJ whole genome shotgun (WGS) entry which is preliminary data.</text>
</comment>
<evidence type="ECO:0000256" key="2">
    <source>
        <dbReference type="SAM" id="Phobius"/>
    </source>
</evidence>
<feature type="transmembrane region" description="Helical" evidence="2">
    <location>
        <begin position="16"/>
        <end position="37"/>
    </location>
</feature>
<keyword evidence="2" id="KW-1133">Transmembrane helix</keyword>
<reference evidence="3 4" key="1">
    <citation type="journal article" date="2018" name="Proc. Natl. Acad. Sci. U.S.A.">
        <title>Draft genome sequence of Camellia sinensis var. sinensis provides insights into the evolution of the tea genome and tea quality.</title>
        <authorList>
            <person name="Wei C."/>
            <person name="Yang H."/>
            <person name="Wang S."/>
            <person name="Zhao J."/>
            <person name="Liu C."/>
            <person name="Gao L."/>
            <person name="Xia E."/>
            <person name="Lu Y."/>
            <person name="Tai Y."/>
            <person name="She G."/>
            <person name="Sun J."/>
            <person name="Cao H."/>
            <person name="Tong W."/>
            <person name="Gao Q."/>
            <person name="Li Y."/>
            <person name="Deng W."/>
            <person name="Jiang X."/>
            <person name="Wang W."/>
            <person name="Chen Q."/>
            <person name="Zhang S."/>
            <person name="Li H."/>
            <person name="Wu J."/>
            <person name="Wang P."/>
            <person name="Li P."/>
            <person name="Shi C."/>
            <person name="Zheng F."/>
            <person name="Jian J."/>
            <person name="Huang B."/>
            <person name="Shan D."/>
            <person name="Shi M."/>
            <person name="Fang C."/>
            <person name="Yue Y."/>
            <person name="Li F."/>
            <person name="Li D."/>
            <person name="Wei S."/>
            <person name="Han B."/>
            <person name="Jiang C."/>
            <person name="Yin Y."/>
            <person name="Xia T."/>
            <person name="Zhang Z."/>
            <person name="Bennetzen J.L."/>
            <person name="Zhao S."/>
            <person name="Wan X."/>
        </authorList>
    </citation>
    <scope>NUCLEOTIDE SEQUENCE [LARGE SCALE GENOMIC DNA]</scope>
    <source>
        <strain evidence="4">cv. Shuchazao</strain>
        <tissue evidence="3">Leaf</tissue>
    </source>
</reference>
<evidence type="ECO:0000313" key="3">
    <source>
        <dbReference type="EMBL" id="THG19100.1"/>
    </source>
</evidence>
<name>A0A4S4EQP7_CAMSN</name>
<keyword evidence="2" id="KW-0812">Transmembrane</keyword>
<feature type="compositionally biased region" description="Basic and acidic residues" evidence="1">
    <location>
        <begin position="109"/>
        <end position="126"/>
    </location>
</feature>
<gene>
    <name evidence="3" type="ORF">TEA_027666</name>
</gene>
<protein>
    <recommendedName>
        <fullName evidence="5">Methyltransferase</fullName>
    </recommendedName>
</protein>
<keyword evidence="4" id="KW-1185">Reference proteome</keyword>
<evidence type="ECO:0008006" key="5">
    <source>
        <dbReference type="Google" id="ProtNLM"/>
    </source>
</evidence>
<feature type="region of interest" description="Disordered" evidence="1">
    <location>
        <begin position="66"/>
        <end position="189"/>
    </location>
</feature>
<dbReference type="STRING" id="542762.A0A4S4EQP7"/>
<accession>A0A4S4EQP7</accession>
<feature type="compositionally biased region" description="Basic and acidic residues" evidence="1">
    <location>
        <begin position="134"/>
        <end position="146"/>
    </location>
</feature>
<evidence type="ECO:0000256" key="1">
    <source>
        <dbReference type="SAM" id="MobiDB-lite"/>
    </source>
</evidence>
<evidence type="ECO:0000313" key="4">
    <source>
        <dbReference type="Proteomes" id="UP000306102"/>
    </source>
</evidence>
<feature type="compositionally biased region" description="Basic and acidic residues" evidence="1">
    <location>
        <begin position="87"/>
        <end position="99"/>
    </location>
</feature>
<dbReference type="Proteomes" id="UP000306102">
    <property type="component" value="Unassembled WGS sequence"/>
</dbReference>
<feature type="compositionally biased region" description="Basic and acidic residues" evidence="1">
    <location>
        <begin position="66"/>
        <end position="79"/>
    </location>
</feature>